<accession>A0ABQ2V7E2</accession>
<reference evidence="2" key="1">
    <citation type="journal article" date="2019" name="Int. J. Syst. Evol. Microbiol.">
        <title>The Global Catalogue of Microorganisms (GCM) 10K type strain sequencing project: providing services to taxonomists for standard genome sequencing and annotation.</title>
        <authorList>
            <consortium name="The Broad Institute Genomics Platform"/>
            <consortium name="The Broad Institute Genome Sequencing Center for Infectious Disease"/>
            <person name="Wu L."/>
            <person name="Ma J."/>
        </authorList>
    </citation>
    <scope>NUCLEOTIDE SEQUENCE [LARGE SCALE GENOMIC DNA]</scope>
    <source>
        <strain evidence="2">JCM 3399</strain>
    </source>
</reference>
<proteinExistence type="predicted"/>
<evidence type="ECO:0000313" key="2">
    <source>
        <dbReference type="Proteomes" id="UP000654471"/>
    </source>
</evidence>
<gene>
    <name evidence="1" type="ORF">GCM10010211_40390</name>
</gene>
<sequence length="70" mass="7289">MSHVNSTAATTRITGSANLVYPGRSCVPWGRVPVRASSPPPVRAADAIAVEVVLAMDEASLVELTVLCAR</sequence>
<evidence type="ECO:0000313" key="1">
    <source>
        <dbReference type="EMBL" id="GGU70616.1"/>
    </source>
</evidence>
<dbReference type="Proteomes" id="UP000654471">
    <property type="component" value="Unassembled WGS sequence"/>
</dbReference>
<comment type="caution">
    <text evidence="1">The sequence shown here is derived from an EMBL/GenBank/DDBJ whole genome shotgun (WGS) entry which is preliminary data.</text>
</comment>
<name>A0ABQ2V7E2_9ACTN</name>
<dbReference type="EMBL" id="BMRP01000013">
    <property type="protein sequence ID" value="GGU70616.1"/>
    <property type="molecule type" value="Genomic_DNA"/>
</dbReference>
<keyword evidence="2" id="KW-1185">Reference proteome</keyword>
<protein>
    <submittedName>
        <fullName evidence="1">Uncharacterized protein</fullName>
    </submittedName>
</protein>
<organism evidence="1 2">
    <name type="scientific">Streptomyces albospinus</name>
    <dbReference type="NCBI Taxonomy" id="285515"/>
    <lineage>
        <taxon>Bacteria</taxon>
        <taxon>Bacillati</taxon>
        <taxon>Actinomycetota</taxon>
        <taxon>Actinomycetes</taxon>
        <taxon>Kitasatosporales</taxon>
        <taxon>Streptomycetaceae</taxon>
        <taxon>Streptomyces</taxon>
    </lineage>
</organism>